<name>A0ABT8CBM5_9BACT</name>
<keyword evidence="2" id="KW-1185">Reference proteome</keyword>
<comment type="caution">
    <text evidence="1">The sequence shown here is derived from an EMBL/GenBank/DDBJ whole genome shotgun (WGS) entry which is preliminary data.</text>
</comment>
<dbReference type="RefSeq" id="WP_163386544.1">
    <property type="nucleotide sequence ID" value="NZ_JAUFQS010000017.1"/>
</dbReference>
<proteinExistence type="predicted"/>
<evidence type="ECO:0000313" key="1">
    <source>
        <dbReference type="EMBL" id="MDN3689071.1"/>
    </source>
</evidence>
<sequence>MNRQKVYHRLIAYLLEVAEAHQLEIYKVELIEREQWDYVLHLNETIAIHCPVIAWQKED</sequence>
<accession>A0ABT8CBM5</accession>
<reference evidence="2" key="1">
    <citation type="journal article" date="2019" name="Int. J. Syst. Evol. Microbiol.">
        <title>The Global Catalogue of Microorganisms (GCM) 10K type strain sequencing project: providing services to taxonomists for standard genome sequencing and annotation.</title>
        <authorList>
            <consortium name="The Broad Institute Genomics Platform"/>
            <consortium name="The Broad Institute Genome Sequencing Center for Infectious Disease"/>
            <person name="Wu L."/>
            <person name="Ma J."/>
        </authorList>
    </citation>
    <scope>NUCLEOTIDE SEQUENCE [LARGE SCALE GENOMIC DNA]</scope>
    <source>
        <strain evidence="2">CECT 7706</strain>
    </source>
</reference>
<dbReference type="Proteomes" id="UP001236663">
    <property type="component" value="Unassembled WGS sequence"/>
</dbReference>
<organism evidence="1 2">
    <name type="scientific">Cyclobacterium jeungdonense</name>
    <dbReference type="NCBI Taxonomy" id="708087"/>
    <lineage>
        <taxon>Bacteria</taxon>
        <taxon>Pseudomonadati</taxon>
        <taxon>Bacteroidota</taxon>
        <taxon>Cytophagia</taxon>
        <taxon>Cytophagales</taxon>
        <taxon>Cyclobacteriaceae</taxon>
        <taxon>Cyclobacterium</taxon>
    </lineage>
</organism>
<dbReference type="EMBL" id="JAUFQS010000017">
    <property type="protein sequence ID" value="MDN3689071.1"/>
    <property type="molecule type" value="Genomic_DNA"/>
</dbReference>
<protein>
    <submittedName>
        <fullName evidence="1">Uncharacterized protein</fullName>
    </submittedName>
</protein>
<evidence type="ECO:0000313" key="2">
    <source>
        <dbReference type="Proteomes" id="UP001236663"/>
    </source>
</evidence>
<gene>
    <name evidence="1" type="ORF">QWZ15_14625</name>
</gene>